<dbReference type="InterPro" id="IPR021136">
    <property type="entry name" value="Flagellar_hook_control-like_C"/>
</dbReference>
<dbReference type="EMBL" id="JADCLJ010000020">
    <property type="protein sequence ID" value="MBE4908726.1"/>
    <property type="molecule type" value="Genomic_DNA"/>
</dbReference>
<keyword evidence="3" id="KW-0966">Cell projection</keyword>
<evidence type="ECO:0000256" key="1">
    <source>
        <dbReference type="SAM" id="MobiDB-lite"/>
    </source>
</evidence>
<comment type="caution">
    <text evidence="3">The sequence shown here is derived from an EMBL/GenBank/DDBJ whole genome shotgun (WGS) entry which is preliminary data.</text>
</comment>
<feature type="compositionally biased region" description="Polar residues" evidence="1">
    <location>
        <begin position="428"/>
        <end position="441"/>
    </location>
</feature>
<evidence type="ECO:0000313" key="4">
    <source>
        <dbReference type="Proteomes" id="UP001516662"/>
    </source>
</evidence>
<dbReference type="RefSeq" id="WP_193536657.1">
    <property type="nucleotide sequence ID" value="NZ_JADCLJ010000020.1"/>
</dbReference>
<dbReference type="InterPro" id="IPR038610">
    <property type="entry name" value="FliK-like_C_sf"/>
</dbReference>
<sequence length="464" mass="52178">MRIETFSLTNQNDTKFDQNDQSQKAFNFSGLLSLISTTHHNPTESIRNKLGQNLVMNQQFSNIGESEDLMELESESFSAFVELLTKSEKGFFDSGNNVDIEINEAIAVLVNQSEGTEKNDLESLITELLASLPNDVKSNIEQILQSFMLGGSLDNSLDEQLNPENTIALLILLARSVQDGKKLMENPSVSKIVEHVNRQLKTINLSQIIPSKQDLSKTLNKLVELSNTIVEKITQNHGKITEVDSNRSYLQSVFSRYFAQPNGLKVNHGLVAQAVVTDQEGIQTSFKSDMNTQGIIGTPDLQVPMTKVQQFALFVEQHGKQTINQEQFIKEFQNILARSQIGNGKDGMKLLIKLYPEHLGSLRIELLQKDNMMIARIIASSGAAKDVLESQIQSLKQSFLSQNIQVEKIEVSQQFQQPDRFLQKESQQHNGHGNRQMNDNNQQEESELNQSFESALQEELNVKV</sequence>
<feature type="domain" description="Flagellar hook-length control protein-like C-terminal" evidence="2">
    <location>
        <begin position="345"/>
        <end position="416"/>
    </location>
</feature>
<gene>
    <name evidence="3" type="ORF">IMZ08_11730</name>
</gene>
<name>A0ABR9QJQ3_9BACI</name>
<dbReference type="Gene3D" id="3.30.750.140">
    <property type="match status" value="1"/>
</dbReference>
<keyword evidence="3" id="KW-0969">Cilium</keyword>
<dbReference type="CDD" id="cd17470">
    <property type="entry name" value="T3SS_Flik_C"/>
    <property type="match status" value="1"/>
</dbReference>
<dbReference type="Pfam" id="PF02120">
    <property type="entry name" value="Flg_hook"/>
    <property type="match status" value="1"/>
</dbReference>
<feature type="region of interest" description="Disordered" evidence="1">
    <location>
        <begin position="424"/>
        <end position="464"/>
    </location>
</feature>
<reference evidence="3 4" key="1">
    <citation type="submission" date="2020-10" db="EMBL/GenBank/DDBJ databases">
        <title>Bacillus sp. HD4P25, an endophyte from a halophyte.</title>
        <authorList>
            <person name="Sun J.-Q."/>
        </authorList>
    </citation>
    <scope>NUCLEOTIDE SEQUENCE [LARGE SCALE GENOMIC DNA]</scope>
    <source>
        <strain evidence="3 4">YIM 93174</strain>
    </source>
</reference>
<dbReference type="Proteomes" id="UP001516662">
    <property type="component" value="Unassembled WGS sequence"/>
</dbReference>
<evidence type="ECO:0000259" key="2">
    <source>
        <dbReference type="Pfam" id="PF02120"/>
    </source>
</evidence>
<keyword evidence="3" id="KW-0282">Flagellum</keyword>
<organism evidence="3 4">
    <name type="scientific">Litchfieldia luteola</name>
    <dbReference type="NCBI Taxonomy" id="682179"/>
    <lineage>
        <taxon>Bacteria</taxon>
        <taxon>Bacillati</taxon>
        <taxon>Bacillota</taxon>
        <taxon>Bacilli</taxon>
        <taxon>Bacillales</taxon>
        <taxon>Bacillaceae</taxon>
        <taxon>Litchfieldia</taxon>
    </lineage>
</organism>
<accession>A0ABR9QJQ3</accession>
<proteinExistence type="predicted"/>
<keyword evidence="4" id="KW-1185">Reference proteome</keyword>
<evidence type="ECO:0000313" key="3">
    <source>
        <dbReference type="EMBL" id="MBE4908726.1"/>
    </source>
</evidence>
<protein>
    <submittedName>
        <fullName evidence="3">Flagellar hook-length control protein FliK</fullName>
    </submittedName>
</protein>